<comment type="caution">
    <text evidence="10">The sequence shown here is derived from an EMBL/GenBank/DDBJ whole genome shotgun (WGS) entry which is preliminary data.</text>
</comment>
<evidence type="ECO:0000256" key="6">
    <source>
        <dbReference type="ARBA" id="ARBA00023180"/>
    </source>
</evidence>
<evidence type="ECO:0000259" key="9">
    <source>
        <dbReference type="PROSITE" id="PS50850"/>
    </source>
</evidence>
<evidence type="ECO:0000256" key="1">
    <source>
        <dbReference type="ARBA" id="ARBA00004141"/>
    </source>
</evidence>
<evidence type="ECO:0000256" key="8">
    <source>
        <dbReference type="SAM" id="Phobius"/>
    </source>
</evidence>
<reference evidence="10" key="1">
    <citation type="journal article" date="2021" name="Nat. Commun.">
        <title>Genetic determinants of endophytism in the Arabidopsis root mycobiome.</title>
        <authorList>
            <person name="Mesny F."/>
            <person name="Miyauchi S."/>
            <person name="Thiergart T."/>
            <person name="Pickel B."/>
            <person name="Atanasova L."/>
            <person name="Karlsson M."/>
            <person name="Huettel B."/>
            <person name="Barry K.W."/>
            <person name="Haridas S."/>
            <person name="Chen C."/>
            <person name="Bauer D."/>
            <person name="Andreopoulos W."/>
            <person name="Pangilinan J."/>
            <person name="LaButti K."/>
            <person name="Riley R."/>
            <person name="Lipzen A."/>
            <person name="Clum A."/>
            <person name="Drula E."/>
            <person name="Henrissat B."/>
            <person name="Kohler A."/>
            <person name="Grigoriev I.V."/>
            <person name="Martin F.M."/>
            <person name="Hacquard S."/>
        </authorList>
    </citation>
    <scope>NUCLEOTIDE SEQUENCE</scope>
    <source>
        <strain evidence="10">MPI-CAGE-AT-0021</strain>
    </source>
</reference>
<feature type="transmembrane region" description="Helical" evidence="8">
    <location>
        <begin position="124"/>
        <end position="143"/>
    </location>
</feature>
<feature type="transmembrane region" description="Helical" evidence="8">
    <location>
        <begin position="187"/>
        <end position="209"/>
    </location>
</feature>
<dbReference type="InterPro" id="IPR036259">
    <property type="entry name" value="MFS_trans_sf"/>
</dbReference>
<keyword evidence="3 8" id="KW-0812">Transmembrane</keyword>
<feature type="domain" description="Major facilitator superfamily (MFS) profile" evidence="9">
    <location>
        <begin position="58"/>
        <end position="450"/>
    </location>
</feature>
<keyword evidence="6" id="KW-0325">Glycoprotein</keyword>
<dbReference type="AlphaFoldDB" id="A0A9P9ENJ1"/>
<feature type="transmembrane region" description="Helical" evidence="8">
    <location>
        <begin position="390"/>
        <end position="412"/>
    </location>
</feature>
<dbReference type="Pfam" id="PF07690">
    <property type="entry name" value="MFS_1"/>
    <property type="match status" value="1"/>
</dbReference>
<comment type="similarity">
    <text evidence="7">Belongs to the major facilitator superfamily. Allantoate permease family.</text>
</comment>
<accession>A0A9P9ENJ1</accession>
<evidence type="ECO:0000256" key="4">
    <source>
        <dbReference type="ARBA" id="ARBA00022989"/>
    </source>
</evidence>
<feature type="transmembrane region" description="Helical" evidence="8">
    <location>
        <begin position="50"/>
        <end position="68"/>
    </location>
</feature>
<feature type="transmembrane region" description="Helical" evidence="8">
    <location>
        <begin position="288"/>
        <end position="313"/>
    </location>
</feature>
<protein>
    <submittedName>
        <fullName evidence="10">Major facilitator superfamily transporter</fullName>
    </submittedName>
</protein>
<dbReference type="FunFam" id="1.20.1250.20:FF:000065">
    <property type="entry name" value="Putative MFS pantothenate transporter"/>
    <property type="match status" value="1"/>
</dbReference>
<feature type="transmembrane region" description="Helical" evidence="8">
    <location>
        <begin position="333"/>
        <end position="352"/>
    </location>
</feature>
<proteinExistence type="inferred from homology"/>
<name>A0A9P9ENJ1_9HYPO</name>
<dbReference type="EMBL" id="JAGMUU010000013">
    <property type="protein sequence ID" value="KAH7140286.1"/>
    <property type="molecule type" value="Genomic_DNA"/>
</dbReference>
<sequence>MPEAADRTPSAGIPSDLKVQAVVNTSDLEDGTKPQQSWWNKSSRTKEKKLLLKLDLFILSWACFGYFLRLLDSSNLTNAYVSGMQEDLELYDDQYNYFQTLWTIGYTVGMIPSQVIVTHIRPSLWLPLAEVTWAILTFCFAAVKNYKHIYALRLLLGLAESPFYVGAMTLLGSWYTPKELATRATVFYSASFAAQMFSGYLQAAVYTGLDGVHGLPGWRWLFLICGVINIPGAIWGFFAVPDSPYDTKAFYLDEEERALAKSRVVEVGRKPFHGVNLQTFKSVLSRPFVWVFVVNYIFFCLDTYGMGFFAIYLKALGEYTVQELNVLQNRTSVALVVTVLNFVTAVVLTTVPSNAGAFFGYLVNPATLAYGPLMISFLGETFTSLADERALILGIAQAFGATFNAWVPLLIFNTGGQAPYFQTGWITSSVCAVLQGLGILLLAYFSKKIRKQTVEVEH</sequence>
<comment type="subcellular location">
    <subcellularLocation>
        <location evidence="1">Membrane</location>
        <topology evidence="1">Multi-pass membrane protein</topology>
    </subcellularLocation>
</comment>
<keyword evidence="4 8" id="KW-1133">Transmembrane helix</keyword>
<dbReference type="PANTHER" id="PTHR43791:SF39">
    <property type="entry name" value="TRANSPORTER LIZ1_SEO1, PUTATIVE (AFU_ORTHOLOGUE AFUA_3G00980)-RELATED"/>
    <property type="match status" value="1"/>
</dbReference>
<gene>
    <name evidence="10" type="ORF">B0J13DRAFT_446984</name>
</gene>
<evidence type="ECO:0000256" key="3">
    <source>
        <dbReference type="ARBA" id="ARBA00022692"/>
    </source>
</evidence>
<dbReference type="GO" id="GO:0016020">
    <property type="term" value="C:membrane"/>
    <property type="evidence" value="ECO:0007669"/>
    <property type="project" value="UniProtKB-SubCell"/>
</dbReference>
<evidence type="ECO:0000256" key="5">
    <source>
        <dbReference type="ARBA" id="ARBA00023136"/>
    </source>
</evidence>
<organism evidence="10 11">
    <name type="scientific">Dactylonectria estremocensis</name>
    <dbReference type="NCBI Taxonomy" id="1079267"/>
    <lineage>
        <taxon>Eukaryota</taxon>
        <taxon>Fungi</taxon>
        <taxon>Dikarya</taxon>
        <taxon>Ascomycota</taxon>
        <taxon>Pezizomycotina</taxon>
        <taxon>Sordariomycetes</taxon>
        <taxon>Hypocreomycetidae</taxon>
        <taxon>Hypocreales</taxon>
        <taxon>Nectriaceae</taxon>
        <taxon>Dactylonectria</taxon>
    </lineage>
</organism>
<evidence type="ECO:0000256" key="2">
    <source>
        <dbReference type="ARBA" id="ARBA00022448"/>
    </source>
</evidence>
<keyword evidence="5 8" id="KW-0472">Membrane</keyword>
<dbReference type="InterPro" id="IPR020846">
    <property type="entry name" value="MFS_dom"/>
</dbReference>
<dbReference type="PROSITE" id="PS50850">
    <property type="entry name" value="MFS"/>
    <property type="match status" value="1"/>
</dbReference>
<feature type="transmembrane region" description="Helical" evidence="8">
    <location>
        <begin position="424"/>
        <end position="445"/>
    </location>
</feature>
<dbReference type="GO" id="GO:0022857">
    <property type="term" value="F:transmembrane transporter activity"/>
    <property type="evidence" value="ECO:0007669"/>
    <property type="project" value="InterPro"/>
</dbReference>
<feature type="transmembrane region" description="Helical" evidence="8">
    <location>
        <begin position="358"/>
        <end position="378"/>
    </location>
</feature>
<feature type="transmembrane region" description="Helical" evidence="8">
    <location>
        <begin position="221"/>
        <end position="240"/>
    </location>
</feature>
<keyword evidence="2" id="KW-0813">Transport</keyword>
<dbReference type="InterPro" id="IPR011701">
    <property type="entry name" value="MFS"/>
</dbReference>
<dbReference type="Proteomes" id="UP000717696">
    <property type="component" value="Unassembled WGS sequence"/>
</dbReference>
<evidence type="ECO:0000313" key="10">
    <source>
        <dbReference type="EMBL" id="KAH7140286.1"/>
    </source>
</evidence>
<evidence type="ECO:0000313" key="11">
    <source>
        <dbReference type="Proteomes" id="UP000717696"/>
    </source>
</evidence>
<dbReference type="Gene3D" id="1.20.1250.20">
    <property type="entry name" value="MFS general substrate transporter like domains"/>
    <property type="match status" value="1"/>
</dbReference>
<keyword evidence="11" id="KW-1185">Reference proteome</keyword>
<dbReference type="OrthoDB" id="3639251at2759"/>
<evidence type="ECO:0000256" key="7">
    <source>
        <dbReference type="ARBA" id="ARBA00037968"/>
    </source>
</evidence>
<feature type="transmembrane region" description="Helical" evidence="8">
    <location>
        <begin position="155"/>
        <end position="175"/>
    </location>
</feature>
<dbReference type="SUPFAM" id="SSF103473">
    <property type="entry name" value="MFS general substrate transporter"/>
    <property type="match status" value="1"/>
</dbReference>
<dbReference type="PANTHER" id="PTHR43791">
    <property type="entry name" value="PERMEASE-RELATED"/>
    <property type="match status" value="1"/>
</dbReference>